<protein>
    <submittedName>
        <fullName evidence="15">Cytochrome b</fullName>
    </submittedName>
</protein>
<evidence type="ECO:0000256" key="7">
    <source>
        <dbReference type="ARBA" id="ARBA00022723"/>
    </source>
</evidence>
<feature type="transmembrane region" description="Helical" evidence="13">
    <location>
        <begin position="85"/>
        <end position="107"/>
    </location>
</feature>
<dbReference type="PANTHER" id="PTHR30529">
    <property type="entry name" value="CYTOCHROME B561"/>
    <property type="match status" value="1"/>
</dbReference>
<dbReference type="SUPFAM" id="SSF81342">
    <property type="entry name" value="Transmembrane di-heme cytochromes"/>
    <property type="match status" value="1"/>
</dbReference>
<accession>A0ABS5Z9R4</accession>
<keyword evidence="8" id="KW-0249">Electron transport</keyword>
<feature type="transmembrane region" description="Helical" evidence="13">
    <location>
        <begin position="12"/>
        <end position="32"/>
    </location>
</feature>
<dbReference type="InterPro" id="IPR016174">
    <property type="entry name" value="Di-haem_cyt_TM"/>
</dbReference>
<keyword evidence="5" id="KW-0349">Heme</keyword>
<evidence type="ECO:0000313" key="16">
    <source>
        <dbReference type="Proteomes" id="UP000690515"/>
    </source>
</evidence>
<comment type="cofactor">
    <cofactor evidence="1">
        <name>heme b</name>
        <dbReference type="ChEBI" id="CHEBI:60344"/>
    </cofactor>
</comment>
<organism evidence="15 16">
    <name type="scientific">Zooshikella harenae</name>
    <dbReference type="NCBI Taxonomy" id="2827238"/>
    <lineage>
        <taxon>Bacteria</taxon>
        <taxon>Pseudomonadati</taxon>
        <taxon>Pseudomonadota</taxon>
        <taxon>Gammaproteobacteria</taxon>
        <taxon>Oceanospirillales</taxon>
        <taxon>Zooshikellaceae</taxon>
        <taxon>Zooshikella</taxon>
    </lineage>
</organism>
<keyword evidence="3" id="KW-0813">Transport</keyword>
<evidence type="ECO:0000256" key="5">
    <source>
        <dbReference type="ARBA" id="ARBA00022617"/>
    </source>
</evidence>
<evidence type="ECO:0000256" key="12">
    <source>
        <dbReference type="ARBA" id="ARBA00037975"/>
    </source>
</evidence>
<evidence type="ECO:0000256" key="11">
    <source>
        <dbReference type="ARBA" id="ARBA00023136"/>
    </source>
</evidence>
<sequence length="185" mass="21017">MRDTKEKLTLTTVVLHWVVAFGMISLIILGIYMTENHAYTLYPIHKSFGVILLFIVLFRTVWRFVNKLPKPVRQYTSLELLLSKIVHYSLIIGTLLIPISGIAMSTFSGHGVQLFNFVLIESNINPTEPGKVIALNTFLAETASFIHVISNYIVMFCISLHILAALKHHFYDGDTVLKRMLGQRI</sequence>
<feature type="domain" description="Cytochrome b561 bacterial/Ni-hydrogenase" evidence="14">
    <location>
        <begin position="9"/>
        <end position="182"/>
    </location>
</feature>
<comment type="subcellular location">
    <subcellularLocation>
        <location evidence="2">Cell membrane</location>
        <topology evidence="2">Multi-pass membrane protein</topology>
    </subcellularLocation>
</comment>
<dbReference type="Pfam" id="PF01292">
    <property type="entry name" value="Ni_hydr_CYTB"/>
    <property type="match status" value="1"/>
</dbReference>
<evidence type="ECO:0000256" key="3">
    <source>
        <dbReference type="ARBA" id="ARBA00022448"/>
    </source>
</evidence>
<dbReference type="PANTHER" id="PTHR30529:SF1">
    <property type="entry name" value="CYTOCHROME B561 HOMOLOG 2"/>
    <property type="match status" value="1"/>
</dbReference>
<comment type="caution">
    <text evidence="15">The sequence shown here is derived from an EMBL/GenBank/DDBJ whole genome shotgun (WGS) entry which is preliminary data.</text>
</comment>
<keyword evidence="10" id="KW-0408">Iron</keyword>
<evidence type="ECO:0000256" key="4">
    <source>
        <dbReference type="ARBA" id="ARBA00022475"/>
    </source>
</evidence>
<name>A0ABS5Z9R4_9GAMM</name>
<evidence type="ECO:0000256" key="9">
    <source>
        <dbReference type="ARBA" id="ARBA00022989"/>
    </source>
</evidence>
<evidence type="ECO:0000256" key="2">
    <source>
        <dbReference type="ARBA" id="ARBA00004651"/>
    </source>
</evidence>
<feature type="transmembrane region" description="Helical" evidence="13">
    <location>
        <begin position="44"/>
        <end position="65"/>
    </location>
</feature>
<evidence type="ECO:0000256" key="10">
    <source>
        <dbReference type="ARBA" id="ARBA00023004"/>
    </source>
</evidence>
<keyword evidence="7" id="KW-0479">Metal-binding</keyword>
<dbReference type="RefSeq" id="WP_215817802.1">
    <property type="nucleotide sequence ID" value="NZ_JAGSOY010000002.1"/>
</dbReference>
<evidence type="ECO:0000256" key="1">
    <source>
        <dbReference type="ARBA" id="ARBA00001970"/>
    </source>
</evidence>
<dbReference type="InterPro" id="IPR052168">
    <property type="entry name" value="Cytochrome_b561_oxidase"/>
</dbReference>
<gene>
    <name evidence="15" type="ORF">KCG35_01020</name>
</gene>
<proteinExistence type="inferred from homology"/>
<dbReference type="InterPro" id="IPR011577">
    <property type="entry name" value="Cyt_b561_bac/Ni-Hgenase"/>
</dbReference>
<dbReference type="EMBL" id="JAGSOY010000002">
    <property type="protein sequence ID" value="MBU2709632.1"/>
    <property type="molecule type" value="Genomic_DNA"/>
</dbReference>
<evidence type="ECO:0000256" key="8">
    <source>
        <dbReference type="ARBA" id="ARBA00022982"/>
    </source>
</evidence>
<keyword evidence="6 13" id="KW-0812">Transmembrane</keyword>
<feature type="transmembrane region" description="Helical" evidence="13">
    <location>
        <begin position="145"/>
        <end position="166"/>
    </location>
</feature>
<evidence type="ECO:0000259" key="14">
    <source>
        <dbReference type="Pfam" id="PF01292"/>
    </source>
</evidence>
<evidence type="ECO:0000256" key="13">
    <source>
        <dbReference type="SAM" id="Phobius"/>
    </source>
</evidence>
<evidence type="ECO:0000256" key="6">
    <source>
        <dbReference type="ARBA" id="ARBA00022692"/>
    </source>
</evidence>
<evidence type="ECO:0000313" key="15">
    <source>
        <dbReference type="EMBL" id="MBU2709632.1"/>
    </source>
</evidence>
<dbReference type="Gene3D" id="1.20.950.20">
    <property type="entry name" value="Transmembrane di-heme cytochromes, Chain C"/>
    <property type="match status" value="1"/>
</dbReference>
<dbReference type="Proteomes" id="UP000690515">
    <property type="component" value="Unassembled WGS sequence"/>
</dbReference>
<keyword evidence="9 13" id="KW-1133">Transmembrane helix</keyword>
<reference evidence="15 16" key="1">
    <citation type="submission" date="2021-04" db="EMBL/GenBank/DDBJ databases">
        <authorList>
            <person name="Pira H."/>
            <person name="Risdian C."/>
            <person name="Wink J."/>
        </authorList>
    </citation>
    <scope>NUCLEOTIDE SEQUENCE [LARGE SCALE GENOMIC DNA]</scope>
    <source>
        <strain evidence="15 16">WH53</strain>
    </source>
</reference>
<comment type="similarity">
    <text evidence="12">Belongs to the cytochrome b561 family.</text>
</comment>
<keyword evidence="11 13" id="KW-0472">Membrane</keyword>
<keyword evidence="4" id="KW-1003">Cell membrane</keyword>
<keyword evidence="16" id="KW-1185">Reference proteome</keyword>